<evidence type="ECO:0000256" key="1">
    <source>
        <dbReference type="SAM" id="MobiDB-lite"/>
    </source>
</evidence>
<dbReference type="SUPFAM" id="SSF52047">
    <property type="entry name" value="RNI-like"/>
    <property type="match status" value="1"/>
</dbReference>
<feature type="compositionally biased region" description="Low complexity" evidence="1">
    <location>
        <begin position="522"/>
        <end position="534"/>
    </location>
</feature>
<keyword evidence="3" id="KW-1185">Reference proteome</keyword>
<reference evidence="2 3" key="1">
    <citation type="journal article" date="2016" name="Mol. Biol. Evol.">
        <title>Comparative Genomics of Early-Diverging Mushroom-Forming Fungi Provides Insights into the Origins of Lignocellulose Decay Capabilities.</title>
        <authorList>
            <person name="Nagy L.G."/>
            <person name="Riley R."/>
            <person name="Tritt A."/>
            <person name="Adam C."/>
            <person name="Daum C."/>
            <person name="Floudas D."/>
            <person name="Sun H."/>
            <person name="Yadav J.S."/>
            <person name="Pangilinan J."/>
            <person name="Larsson K.H."/>
            <person name="Matsuura K."/>
            <person name="Barry K."/>
            <person name="Labutti K."/>
            <person name="Kuo R."/>
            <person name="Ohm R.A."/>
            <person name="Bhattacharya S.S."/>
            <person name="Shirouzu T."/>
            <person name="Yoshinaga Y."/>
            <person name="Martin F.M."/>
            <person name="Grigoriev I.V."/>
            <person name="Hibbett D.S."/>
        </authorList>
    </citation>
    <scope>NUCLEOTIDE SEQUENCE [LARGE SCALE GENOMIC DNA]</scope>
    <source>
        <strain evidence="2 3">HHB12029</strain>
    </source>
</reference>
<dbReference type="Gene3D" id="3.80.10.10">
    <property type="entry name" value="Ribonuclease Inhibitor"/>
    <property type="match status" value="1"/>
</dbReference>
<dbReference type="Proteomes" id="UP000077266">
    <property type="component" value="Unassembled WGS sequence"/>
</dbReference>
<feature type="compositionally biased region" description="Acidic residues" evidence="1">
    <location>
        <begin position="502"/>
        <end position="521"/>
    </location>
</feature>
<dbReference type="EMBL" id="KV426769">
    <property type="protein sequence ID" value="KZV78763.1"/>
    <property type="molecule type" value="Genomic_DNA"/>
</dbReference>
<evidence type="ECO:0000313" key="3">
    <source>
        <dbReference type="Proteomes" id="UP000077266"/>
    </source>
</evidence>
<dbReference type="AlphaFoldDB" id="A0A166N527"/>
<gene>
    <name evidence="2" type="ORF">EXIGLDRAFT_783293</name>
</gene>
<feature type="region of interest" description="Disordered" evidence="1">
    <location>
        <begin position="497"/>
        <end position="559"/>
    </location>
</feature>
<feature type="compositionally biased region" description="Acidic residues" evidence="1">
    <location>
        <begin position="543"/>
        <end position="559"/>
    </location>
</feature>
<evidence type="ECO:0000313" key="2">
    <source>
        <dbReference type="EMBL" id="KZV78763.1"/>
    </source>
</evidence>
<sequence>MAHSARNALQRRLQLDERLLATVEENTTELESARAKALSAVAAAQAALDAIEGDLAHSRARRAELRKGVEDIRLSIRRQQVNALPPELLREIFIVLTLEPDALWTDLGEGDYNIARSHLPFDLAAVCKQWRELALVTPILWSYIGVPAPSRREETCTIHYVYWVHTLLRRSQSSPLDILLRWADDTRWQNDSCAYKILALIVQHSHRWRRFEFHIPRDYISEDTANIFRRPTPLLEWFALPDKMAVPALSWTPTYPRYLPVCPFLERFQSDFNIIPGIGEPVQSFSLLVELEIYVRVPCKRIWAILRNTPVLESLNLQFFDGEGDNLLDDAGDPPTSAISLPLLRVLTVYGEGVCTMLAAAVGLLSLPSLALLRVDQGVEILAPLLTFVNITVTTLCLCDCDFNLGLLPSLRTLRNVKRLELDDCTINSDMLRIFGGVEIDGIDGDGLVRLVQSRISPQPDANGQMVSKLDQVIFLDCTSLPDWIIAEVDFLMGKKLKGPDSDPEDSITENGSEEEAEFTDGESATDSSESSESTDSKSSDDSWIDESEENANETESEA</sequence>
<dbReference type="InterPro" id="IPR032675">
    <property type="entry name" value="LRR_dom_sf"/>
</dbReference>
<accession>A0A166N527</accession>
<protein>
    <submittedName>
        <fullName evidence="2">Uncharacterized protein</fullName>
    </submittedName>
</protein>
<dbReference type="OrthoDB" id="2269034at2759"/>
<name>A0A166N527_EXIGL</name>
<dbReference type="InParanoid" id="A0A166N527"/>
<proteinExistence type="predicted"/>
<organism evidence="2 3">
    <name type="scientific">Exidia glandulosa HHB12029</name>
    <dbReference type="NCBI Taxonomy" id="1314781"/>
    <lineage>
        <taxon>Eukaryota</taxon>
        <taxon>Fungi</taxon>
        <taxon>Dikarya</taxon>
        <taxon>Basidiomycota</taxon>
        <taxon>Agaricomycotina</taxon>
        <taxon>Agaricomycetes</taxon>
        <taxon>Auriculariales</taxon>
        <taxon>Exidiaceae</taxon>
        <taxon>Exidia</taxon>
    </lineage>
</organism>